<protein>
    <submittedName>
        <fullName evidence="1">Uncharacterized protein</fullName>
    </submittedName>
</protein>
<evidence type="ECO:0000313" key="2">
    <source>
        <dbReference type="Proteomes" id="UP000596742"/>
    </source>
</evidence>
<organism evidence="1 2">
    <name type="scientific">Mytilus galloprovincialis</name>
    <name type="common">Mediterranean mussel</name>
    <dbReference type="NCBI Taxonomy" id="29158"/>
    <lineage>
        <taxon>Eukaryota</taxon>
        <taxon>Metazoa</taxon>
        <taxon>Spiralia</taxon>
        <taxon>Lophotrochozoa</taxon>
        <taxon>Mollusca</taxon>
        <taxon>Bivalvia</taxon>
        <taxon>Autobranchia</taxon>
        <taxon>Pteriomorphia</taxon>
        <taxon>Mytilida</taxon>
        <taxon>Mytiloidea</taxon>
        <taxon>Mytilidae</taxon>
        <taxon>Mytilinae</taxon>
        <taxon>Mytilus</taxon>
    </lineage>
</organism>
<dbReference type="Proteomes" id="UP000596742">
    <property type="component" value="Unassembled WGS sequence"/>
</dbReference>
<feature type="non-terminal residue" evidence="1">
    <location>
        <position position="1"/>
    </location>
</feature>
<sequence length="57" mass="6067">IVYSRHGCGCLGVWDPVCSTTNKTHSNTGCMKCDHEVLACHRECPCVRASANATATA</sequence>
<comment type="caution">
    <text evidence="1">The sequence shown here is derived from an EMBL/GenBank/DDBJ whole genome shotgun (WGS) entry which is preliminary data.</text>
</comment>
<dbReference type="AlphaFoldDB" id="A0A8B6F7U4"/>
<dbReference type="EMBL" id="UYJE01006305">
    <property type="protein sequence ID" value="VDI44828.1"/>
    <property type="molecule type" value="Genomic_DNA"/>
</dbReference>
<feature type="non-terminal residue" evidence="1">
    <location>
        <position position="57"/>
    </location>
</feature>
<reference evidence="1" key="1">
    <citation type="submission" date="2018-11" db="EMBL/GenBank/DDBJ databases">
        <authorList>
            <person name="Alioto T."/>
            <person name="Alioto T."/>
        </authorList>
    </citation>
    <scope>NUCLEOTIDE SEQUENCE</scope>
</reference>
<accession>A0A8B6F7U4</accession>
<proteinExistence type="predicted"/>
<evidence type="ECO:0000313" key="1">
    <source>
        <dbReference type="EMBL" id="VDI44828.1"/>
    </source>
</evidence>
<gene>
    <name evidence="1" type="ORF">MGAL_10B077359</name>
</gene>
<name>A0A8B6F7U4_MYTGA</name>
<keyword evidence="2" id="KW-1185">Reference proteome</keyword>